<evidence type="ECO:0000259" key="1">
    <source>
        <dbReference type="Pfam" id="PF00425"/>
    </source>
</evidence>
<evidence type="ECO:0000313" key="3">
    <source>
        <dbReference type="Proteomes" id="UP001597197"/>
    </source>
</evidence>
<dbReference type="RefSeq" id="WP_382313458.1">
    <property type="nucleotide sequence ID" value="NZ_JBHUFD010000003.1"/>
</dbReference>
<feature type="domain" description="Chorismate-utilising enzyme C-terminal" evidence="1">
    <location>
        <begin position="156"/>
        <end position="412"/>
    </location>
</feature>
<organism evidence="2 3">
    <name type="scientific">Hymenobacter bucti</name>
    <dbReference type="NCBI Taxonomy" id="1844114"/>
    <lineage>
        <taxon>Bacteria</taxon>
        <taxon>Pseudomonadati</taxon>
        <taxon>Bacteroidota</taxon>
        <taxon>Cytophagia</taxon>
        <taxon>Cytophagales</taxon>
        <taxon>Hymenobacteraceae</taxon>
        <taxon>Hymenobacter</taxon>
    </lineage>
</organism>
<accession>A0ABW4QTQ2</accession>
<dbReference type="InterPro" id="IPR019999">
    <property type="entry name" value="Anth_synth_I-like"/>
</dbReference>
<dbReference type="InterPro" id="IPR015890">
    <property type="entry name" value="Chorismate_C"/>
</dbReference>
<proteinExistence type="predicted"/>
<dbReference type="SUPFAM" id="SSF56322">
    <property type="entry name" value="ADC synthase"/>
    <property type="match status" value="1"/>
</dbReference>
<dbReference type="PRINTS" id="PR00095">
    <property type="entry name" value="ANTSNTHASEI"/>
</dbReference>
<comment type="caution">
    <text evidence="2">The sequence shown here is derived from an EMBL/GenBank/DDBJ whole genome shotgun (WGS) entry which is preliminary data.</text>
</comment>
<evidence type="ECO:0000313" key="2">
    <source>
        <dbReference type="EMBL" id="MFD1872969.1"/>
    </source>
</evidence>
<name>A0ABW4QTQ2_9BACT</name>
<protein>
    <submittedName>
        <fullName evidence="2">Anthranilate synthase component I family protein</fullName>
    </submittedName>
</protein>
<sequence length="427" mass="47183">MLRIPLTDLPTNFSARALQWAAQFPHCAYYEHNDLQQSAAGTFSRLLAVASAAPGAPTALGELPAYLGATPNQSRPSFGFITYDIKNKLEALSSHNPSNFDWPALHFFQPETWLRWQPDTLELHGRTAGVLAAILMTAVPAAAPATVPPLRPRMPRADYLGAVEAVREDILNGEVYELNLCQEFYAENVALDPVAAFWRLNEVSPAPYAGFLRYHDHYLLCASPECFITQQQGIITSQPIKGTRRRGATPAEDEAQRLALLHDEKERAENLMIVDLVRNDLARVAQPGTVRVPELFGTYGFRHVWQLISTVAADLKPGVDLADILRATFPMGSMTGAPKIRAMQLIEQYEATRRGLYSGSFGYVLPDGSFNFNVVIRSLQYRADTGYLSLQVGSAITYDSVPAQEYQECLLKAQGVLEALGTIINEQ</sequence>
<dbReference type="Gene3D" id="3.60.120.10">
    <property type="entry name" value="Anthranilate synthase"/>
    <property type="match status" value="1"/>
</dbReference>
<dbReference type="Proteomes" id="UP001597197">
    <property type="component" value="Unassembled WGS sequence"/>
</dbReference>
<reference evidence="3" key="1">
    <citation type="journal article" date="2019" name="Int. J. Syst. Evol. Microbiol.">
        <title>The Global Catalogue of Microorganisms (GCM) 10K type strain sequencing project: providing services to taxonomists for standard genome sequencing and annotation.</title>
        <authorList>
            <consortium name="The Broad Institute Genomics Platform"/>
            <consortium name="The Broad Institute Genome Sequencing Center for Infectious Disease"/>
            <person name="Wu L."/>
            <person name="Ma J."/>
        </authorList>
    </citation>
    <scope>NUCLEOTIDE SEQUENCE [LARGE SCALE GENOMIC DNA]</scope>
    <source>
        <strain evidence="3">CGMCC 1.15795</strain>
    </source>
</reference>
<dbReference type="InterPro" id="IPR005801">
    <property type="entry name" value="ADC_synthase"/>
</dbReference>
<dbReference type="EMBL" id="JBHUFD010000003">
    <property type="protein sequence ID" value="MFD1872969.1"/>
    <property type="molecule type" value="Genomic_DNA"/>
</dbReference>
<gene>
    <name evidence="2" type="ORF">ACFSDX_11055</name>
</gene>
<dbReference type="PANTHER" id="PTHR11236">
    <property type="entry name" value="AMINOBENZOATE/ANTHRANILATE SYNTHASE"/>
    <property type="match status" value="1"/>
</dbReference>
<keyword evidence="3" id="KW-1185">Reference proteome</keyword>
<dbReference type="PANTHER" id="PTHR11236:SF50">
    <property type="entry name" value="AMINODEOXYCHORISMATE SYNTHASE COMPONENT 1"/>
    <property type="match status" value="1"/>
</dbReference>
<dbReference type="Pfam" id="PF00425">
    <property type="entry name" value="Chorismate_bind"/>
    <property type="match status" value="1"/>
</dbReference>